<dbReference type="AlphaFoldDB" id="A0A8H6L7E6"/>
<dbReference type="Proteomes" id="UP000578531">
    <property type="component" value="Unassembled WGS sequence"/>
</dbReference>
<dbReference type="PANTHER" id="PTHR23502:SF23">
    <property type="entry name" value="FLUCONAZOLE RESISTANCE PROTEIN 1"/>
    <property type="match status" value="1"/>
</dbReference>
<dbReference type="OrthoDB" id="3357846at2759"/>
<dbReference type="GeneID" id="59285071"/>
<gene>
    <name evidence="6" type="ORF">HO173_003403</name>
</gene>
<feature type="transmembrane region" description="Helical" evidence="5">
    <location>
        <begin position="214"/>
        <end position="239"/>
    </location>
</feature>
<dbReference type="RefSeq" id="XP_037167738.1">
    <property type="nucleotide sequence ID" value="XM_037305330.1"/>
</dbReference>
<comment type="caution">
    <text evidence="6">The sequence shown here is derived from an EMBL/GenBank/DDBJ whole genome shotgun (WGS) entry which is preliminary data.</text>
</comment>
<proteinExistence type="predicted"/>
<evidence type="ECO:0000256" key="3">
    <source>
        <dbReference type="ARBA" id="ARBA00022989"/>
    </source>
</evidence>
<evidence type="ECO:0000256" key="2">
    <source>
        <dbReference type="ARBA" id="ARBA00022692"/>
    </source>
</evidence>
<dbReference type="EMBL" id="JACCJC010000009">
    <property type="protein sequence ID" value="KAF6238436.1"/>
    <property type="molecule type" value="Genomic_DNA"/>
</dbReference>
<keyword evidence="4 5" id="KW-0472">Membrane</keyword>
<name>A0A8H6L7E6_9LECA</name>
<evidence type="ECO:0008006" key="8">
    <source>
        <dbReference type="Google" id="ProtNLM"/>
    </source>
</evidence>
<keyword evidence="2 5" id="KW-0812">Transmembrane</keyword>
<reference evidence="6 7" key="1">
    <citation type="journal article" date="2020" name="Genomics">
        <title>Complete, high-quality genomes from long-read metagenomic sequencing of two wolf lichen thalli reveals enigmatic genome architecture.</title>
        <authorList>
            <person name="McKenzie S.K."/>
            <person name="Walston R.F."/>
            <person name="Allen J.L."/>
        </authorList>
    </citation>
    <scope>NUCLEOTIDE SEQUENCE [LARGE SCALE GENOMIC DNA]</scope>
    <source>
        <strain evidence="6">WasteWater2</strain>
    </source>
</reference>
<protein>
    <recommendedName>
        <fullName evidence="8">Caffeine resistance protein 5</fullName>
    </recommendedName>
</protein>
<dbReference type="InterPro" id="IPR011701">
    <property type="entry name" value="MFS"/>
</dbReference>
<feature type="transmembrane region" description="Helical" evidence="5">
    <location>
        <begin position="108"/>
        <end position="127"/>
    </location>
</feature>
<comment type="subcellular location">
    <subcellularLocation>
        <location evidence="1">Membrane</location>
        <topology evidence="1">Multi-pass membrane protein</topology>
    </subcellularLocation>
</comment>
<evidence type="ECO:0000256" key="5">
    <source>
        <dbReference type="SAM" id="Phobius"/>
    </source>
</evidence>
<dbReference type="GO" id="GO:1990961">
    <property type="term" value="P:xenobiotic detoxification by transmembrane export across the plasma membrane"/>
    <property type="evidence" value="ECO:0007669"/>
    <property type="project" value="TreeGrafter"/>
</dbReference>
<organism evidence="6 7">
    <name type="scientific">Letharia columbiana</name>
    <dbReference type="NCBI Taxonomy" id="112416"/>
    <lineage>
        <taxon>Eukaryota</taxon>
        <taxon>Fungi</taxon>
        <taxon>Dikarya</taxon>
        <taxon>Ascomycota</taxon>
        <taxon>Pezizomycotina</taxon>
        <taxon>Lecanoromycetes</taxon>
        <taxon>OSLEUM clade</taxon>
        <taxon>Lecanoromycetidae</taxon>
        <taxon>Lecanorales</taxon>
        <taxon>Lecanorineae</taxon>
        <taxon>Parmeliaceae</taxon>
        <taxon>Letharia</taxon>
    </lineage>
</organism>
<dbReference type="Pfam" id="PF07690">
    <property type="entry name" value="MFS_1"/>
    <property type="match status" value="1"/>
</dbReference>
<keyword evidence="3 5" id="KW-1133">Transmembrane helix</keyword>
<evidence type="ECO:0000256" key="4">
    <source>
        <dbReference type="ARBA" id="ARBA00023136"/>
    </source>
</evidence>
<evidence type="ECO:0000313" key="6">
    <source>
        <dbReference type="EMBL" id="KAF6238436.1"/>
    </source>
</evidence>
<dbReference type="Gene3D" id="1.20.1250.20">
    <property type="entry name" value="MFS general substrate transporter like domains"/>
    <property type="match status" value="1"/>
</dbReference>
<feature type="transmembrane region" description="Helical" evidence="5">
    <location>
        <begin position="147"/>
        <end position="169"/>
    </location>
</feature>
<dbReference type="SUPFAM" id="SSF103473">
    <property type="entry name" value="MFS general substrate transporter"/>
    <property type="match status" value="1"/>
</dbReference>
<dbReference type="InterPro" id="IPR036259">
    <property type="entry name" value="MFS_trans_sf"/>
</dbReference>
<dbReference type="GO" id="GO:0005886">
    <property type="term" value="C:plasma membrane"/>
    <property type="evidence" value="ECO:0007669"/>
    <property type="project" value="TreeGrafter"/>
</dbReference>
<sequence>MTFWAAAATSGPALGPLVSGFSVPPENWRWSLWEILWVSGPVFLLLFFCLPQTSTPNILPRRARRLRNLTGNPRLRSQSEVVQSKLTVREVANDAVWKPMQILIQDPAIMFAAVCTSLVYGIYYSFFEVFPLVYIGLYHLNFGQMGLAFLSIAVATALAIITYFSYFYFILEPNIKANGFGPPEQRLLSALYGSFLLPTGLFLFGGTANGHIHWIVSVVCIGVYAFGVFIVLQCIFLYVP</sequence>
<keyword evidence="7" id="KW-1185">Reference proteome</keyword>
<dbReference type="PANTHER" id="PTHR23502">
    <property type="entry name" value="MAJOR FACILITATOR SUPERFAMILY"/>
    <property type="match status" value="1"/>
</dbReference>
<accession>A0A8H6L7E6</accession>
<feature type="transmembrane region" description="Helical" evidence="5">
    <location>
        <begin position="190"/>
        <end position="208"/>
    </location>
</feature>
<dbReference type="GO" id="GO:0015244">
    <property type="term" value="F:fluconazole transmembrane transporter activity"/>
    <property type="evidence" value="ECO:0007669"/>
    <property type="project" value="TreeGrafter"/>
</dbReference>
<evidence type="ECO:0000256" key="1">
    <source>
        <dbReference type="ARBA" id="ARBA00004141"/>
    </source>
</evidence>
<evidence type="ECO:0000313" key="7">
    <source>
        <dbReference type="Proteomes" id="UP000578531"/>
    </source>
</evidence>
<feature type="transmembrane region" description="Helical" evidence="5">
    <location>
        <begin position="30"/>
        <end position="50"/>
    </location>
</feature>